<sequence length="72" mass="7677">MTTYATQADMEKRFGAQEIADLAYREEGDALAPALADATALIDGYLRGRYALPLSPVPALVTALACDLARFA</sequence>
<dbReference type="STRING" id="83401.SAMN05421742_1248"/>
<dbReference type="AlphaFoldDB" id="A0A1G8GD49"/>
<dbReference type="RefSeq" id="WP_143131044.1">
    <property type="nucleotide sequence ID" value="NZ_FNCV01000024.1"/>
</dbReference>
<name>A0A1G8GD49_9PROT</name>
<feature type="non-terminal residue" evidence="1">
    <location>
        <position position="72"/>
    </location>
</feature>
<reference evidence="2" key="1">
    <citation type="submission" date="2016-10" db="EMBL/GenBank/DDBJ databases">
        <authorList>
            <person name="Varghese N."/>
            <person name="Submissions S."/>
        </authorList>
    </citation>
    <scope>NUCLEOTIDE SEQUENCE [LARGE SCALE GENOMIC DNA]</scope>
    <source>
        <strain evidence="2">930I</strain>
    </source>
</reference>
<protein>
    <recommendedName>
        <fullName evidence="3">DUF1320 domain-containing protein</fullName>
    </recommendedName>
</protein>
<evidence type="ECO:0000313" key="2">
    <source>
        <dbReference type="Proteomes" id="UP000217076"/>
    </source>
</evidence>
<gene>
    <name evidence="1" type="ORF">SAMN05421742_1248</name>
</gene>
<organism evidence="1 2">
    <name type="scientific">Roseospirillum parvum</name>
    <dbReference type="NCBI Taxonomy" id="83401"/>
    <lineage>
        <taxon>Bacteria</taxon>
        <taxon>Pseudomonadati</taxon>
        <taxon>Pseudomonadota</taxon>
        <taxon>Alphaproteobacteria</taxon>
        <taxon>Rhodospirillales</taxon>
        <taxon>Rhodospirillaceae</taxon>
        <taxon>Roseospirillum</taxon>
    </lineage>
</organism>
<accession>A0A1G8GD49</accession>
<dbReference type="Proteomes" id="UP000217076">
    <property type="component" value="Unassembled WGS sequence"/>
</dbReference>
<proteinExistence type="predicted"/>
<dbReference type="InterPro" id="IPR009752">
    <property type="entry name" value="Phage_Mu_GpJ"/>
</dbReference>
<dbReference type="EMBL" id="FNCV01000024">
    <property type="protein sequence ID" value="SDH92342.1"/>
    <property type="molecule type" value="Genomic_DNA"/>
</dbReference>
<dbReference type="Pfam" id="PF07030">
    <property type="entry name" value="Phage_Mu_Gp36"/>
    <property type="match status" value="1"/>
</dbReference>
<evidence type="ECO:0000313" key="1">
    <source>
        <dbReference type="EMBL" id="SDH92342.1"/>
    </source>
</evidence>
<evidence type="ECO:0008006" key="3">
    <source>
        <dbReference type="Google" id="ProtNLM"/>
    </source>
</evidence>
<keyword evidence="2" id="KW-1185">Reference proteome</keyword>